<dbReference type="GO" id="GO:0001228">
    <property type="term" value="F:DNA-binding transcription activator activity, RNA polymerase II-specific"/>
    <property type="evidence" value="ECO:0007669"/>
    <property type="project" value="TreeGrafter"/>
</dbReference>
<dbReference type="Proteomes" id="UP000054270">
    <property type="component" value="Unassembled WGS sequence"/>
</dbReference>
<name>A0A0D2PL95_HYPSF</name>
<dbReference type="Gene3D" id="1.20.5.170">
    <property type="match status" value="1"/>
</dbReference>
<evidence type="ECO:0000256" key="3">
    <source>
        <dbReference type="SAM" id="Coils"/>
    </source>
</evidence>
<feature type="region of interest" description="Disordered" evidence="4">
    <location>
        <begin position="1"/>
        <end position="45"/>
    </location>
</feature>
<dbReference type="PANTHER" id="PTHR40621">
    <property type="entry name" value="TRANSCRIPTION FACTOR KAPC-RELATED"/>
    <property type="match status" value="1"/>
</dbReference>
<accession>A0A0D2PL95</accession>
<protein>
    <recommendedName>
        <fullName evidence="5">BZIP domain-containing protein</fullName>
    </recommendedName>
</protein>
<feature type="region of interest" description="Disordered" evidence="4">
    <location>
        <begin position="128"/>
        <end position="197"/>
    </location>
</feature>
<dbReference type="PANTHER" id="PTHR40621:SF7">
    <property type="entry name" value="BZIP DOMAIN-CONTAINING PROTEIN"/>
    <property type="match status" value="1"/>
</dbReference>
<evidence type="ECO:0000256" key="4">
    <source>
        <dbReference type="SAM" id="MobiDB-lite"/>
    </source>
</evidence>
<dbReference type="EMBL" id="KN817519">
    <property type="protein sequence ID" value="KJA29131.1"/>
    <property type="molecule type" value="Genomic_DNA"/>
</dbReference>
<feature type="compositionally biased region" description="Low complexity" evidence="4">
    <location>
        <begin position="166"/>
        <end position="188"/>
    </location>
</feature>
<dbReference type="SUPFAM" id="SSF57959">
    <property type="entry name" value="Leucine zipper domain"/>
    <property type="match status" value="1"/>
</dbReference>
<dbReference type="OrthoDB" id="5374328at2759"/>
<dbReference type="InterPro" id="IPR046347">
    <property type="entry name" value="bZIP_sf"/>
</dbReference>
<evidence type="ECO:0000313" key="6">
    <source>
        <dbReference type="EMBL" id="KJA29131.1"/>
    </source>
</evidence>
<evidence type="ECO:0000259" key="5">
    <source>
        <dbReference type="PROSITE" id="PS00036"/>
    </source>
</evidence>
<evidence type="ECO:0000256" key="2">
    <source>
        <dbReference type="ARBA" id="ARBA00023242"/>
    </source>
</evidence>
<dbReference type="CDD" id="cd14688">
    <property type="entry name" value="bZIP_YAP"/>
    <property type="match status" value="1"/>
</dbReference>
<keyword evidence="2" id="KW-0539">Nucleus</keyword>
<dbReference type="GO" id="GO:0090575">
    <property type="term" value="C:RNA polymerase II transcription regulator complex"/>
    <property type="evidence" value="ECO:0007669"/>
    <property type="project" value="TreeGrafter"/>
</dbReference>
<reference evidence="7" key="1">
    <citation type="submission" date="2014-04" db="EMBL/GenBank/DDBJ databases">
        <title>Evolutionary Origins and Diversification of the Mycorrhizal Mutualists.</title>
        <authorList>
            <consortium name="DOE Joint Genome Institute"/>
            <consortium name="Mycorrhizal Genomics Consortium"/>
            <person name="Kohler A."/>
            <person name="Kuo A."/>
            <person name="Nagy L.G."/>
            <person name="Floudas D."/>
            <person name="Copeland A."/>
            <person name="Barry K.W."/>
            <person name="Cichocki N."/>
            <person name="Veneault-Fourrey C."/>
            <person name="LaButti K."/>
            <person name="Lindquist E.A."/>
            <person name="Lipzen A."/>
            <person name="Lundell T."/>
            <person name="Morin E."/>
            <person name="Murat C."/>
            <person name="Riley R."/>
            <person name="Ohm R."/>
            <person name="Sun H."/>
            <person name="Tunlid A."/>
            <person name="Henrissat B."/>
            <person name="Grigoriev I.V."/>
            <person name="Hibbett D.S."/>
            <person name="Martin F."/>
        </authorList>
    </citation>
    <scope>NUCLEOTIDE SEQUENCE [LARGE SCALE GENOMIC DNA]</scope>
    <source>
        <strain evidence="7">FD-334 SS-4</strain>
    </source>
</reference>
<dbReference type="PROSITE" id="PS00036">
    <property type="entry name" value="BZIP_BASIC"/>
    <property type="match status" value="1"/>
</dbReference>
<dbReference type="InterPro" id="IPR018287">
    <property type="entry name" value="Hap4_TF_heteromerisation"/>
</dbReference>
<feature type="compositionally biased region" description="Low complexity" evidence="4">
    <location>
        <begin position="1"/>
        <end position="13"/>
    </location>
</feature>
<keyword evidence="7" id="KW-1185">Reference proteome</keyword>
<gene>
    <name evidence="6" type="ORF">HYPSUDRAFT_32487</name>
</gene>
<dbReference type="GO" id="GO:0000976">
    <property type="term" value="F:transcription cis-regulatory region binding"/>
    <property type="evidence" value="ECO:0007669"/>
    <property type="project" value="InterPro"/>
</dbReference>
<feature type="coiled-coil region" evidence="3">
    <location>
        <begin position="64"/>
        <end position="123"/>
    </location>
</feature>
<dbReference type="InterPro" id="IPR050936">
    <property type="entry name" value="AP-1-like"/>
</dbReference>
<dbReference type="InterPro" id="IPR004827">
    <property type="entry name" value="bZIP"/>
</dbReference>
<proteinExistence type="predicted"/>
<dbReference type="Pfam" id="PF10297">
    <property type="entry name" value="Hap4_Hap_bind"/>
    <property type="match status" value="1"/>
</dbReference>
<comment type="subcellular location">
    <subcellularLocation>
        <location evidence="1">Nucleus</location>
    </subcellularLocation>
</comment>
<dbReference type="STRING" id="945553.A0A0D2PL95"/>
<dbReference type="AlphaFoldDB" id="A0A0D2PL95"/>
<keyword evidence="3" id="KW-0175">Coiled coil</keyword>
<evidence type="ECO:0000313" key="7">
    <source>
        <dbReference type="Proteomes" id="UP000054270"/>
    </source>
</evidence>
<sequence>MSNLNTPSSSSTLWATASKEWVIQPKPKPGRKPKKDPPILPQDDAEVDIKGRRIQNRAAQRAFRERKQSQLSELQARIQLYEQGEIERNVALQNIAKRLKEENEKLRNENTALQEKLANIELRSQLPASQTINPVKKKRWRDDSPSSAVLPSQKKKSRASLQPPQHSISSSDTHLPSPSSMVSSPESSDAMDAHFPGSYDAQPDVLNRGSFDNFNNMTSEVKVDDVLSSFSSLGCGYCDGGAICLCHEISVHDVVERTIDSAVLKNNDFNGNIVGHNAQDTTVISPRLEEPAQVSILDNLPAYQPPLPLRPRRRSGGVPVNSIFPITSIAESSTMNATCSGDPSNCAACGDDAFGKAFCSAIGNTGPDICNNCPSQAPSTTTNSGCCGTGSCGNCPSASTFSSGGAMPNSQYVDSSEYIATNDAWKKLKAHPNVHFADLSLLAEVVASRSKCLGPQLQMTSQIPHSNDTSTRFTDIQSFTHQRGKSPPLQLVPQEVLLECGRRRMRHVHADGVKEALRLLDAKFS</sequence>
<dbReference type="OMA" id="MEIDFTA"/>
<organism evidence="6 7">
    <name type="scientific">Hypholoma sublateritium (strain FD-334 SS-4)</name>
    <dbReference type="NCBI Taxonomy" id="945553"/>
    <lineage>
        <taxon>Eukaryota</taxon>
        <taxon>Fungi</taxon>
        <taxon>Dikarya</taxon>
        <taxon>Basidiomycota</taxon>
        <taxon>Agaricomycotina</taxon>
        <taxon>Agaricomycetes</taxon>
        <taxon>Agaricomycetidae</taxon>
        <taxon>Agaricales</taxon>
        <taxon>Agaricineae</taxon>
        <taxon>Strophariaceae</taxon>
        <taxon>Hypholoma</taxon>
    </lineage>
</organism>
<feature type="domain" description="BZIP" evidence="5">
    <location>
        <begin position="52"/>
        <end position="66"/>
    </location>
</feature>
<dbReference type="SMART" id="SM00338">
    <property type="entry name" value="BRLZ"/>
    <property type="match status" value="1"/>
</dbReference>
<evidence type="ECO:0000256" key="1">
    <source>
        <dbReference type="ARBA" id="ARBA00004123"/>
    </source>
</evidence>